<evidence type="ECO:0000313" key="3">
    <source>
        <dbReference type="Proteomes" id="UP000028900"/>
    </source>
</evidence>
<name>A0ABQ0J391_9MOLU</name>
<keyword evidence="1" id="KW-0812">Transmembrane</keyword>
<sequence length="113" mass="13591">MKIKNIRYFGFVCHIHIILIIFFFNYQSNSIQALPSKTLKRCHTFHYQDLNETNENKEVLLPSNQIEIINSNINEKNHIKPKVIQKNQFWQFLHQFLHFGMDIIEMTNEIISN</sequence>
<keyword evidence="1" id="KW-1133">Transmembrane helix</keyword>
<feature type="transmembrane region" description="Helical" evidence="1">
    <location>
        <begin position="6"/>
        <end position="26"/>
    </location>
</feature>
<gene>
    <name evidence="2" type="ORF">OYV_05650</name>
</gene>
<organism evidence="2 3">
    <name type="scientific">'Chrysanthemum coronarium' phytoplasma</name>
    <dbReference type="NCBI Taxonomy" id="1520703"/>
    <lineage>
        <taxon>Bacteria</taxon>
        <taxon>Bacillati</taxon>
        <taxon>Mycoplasmatota</taxon>
        <taxon>Mollicutes</taxon>
        <taxon>Acholeplasmatales</taxon>
        <taxon>Acholeplasmataceae</taxon>
        <taxon>Candidatus Phytoplasma</taxon>
        <taxon>16SrI (Aster yellows group)</taxon>
    </lineage>
</organism>
<dbReference type="EMBL" id="BBIY01000042">
    <property type="protein sequence ID" value="GAK74077.1"/>
    <property type="molecule type" value="Genomic_DNA"/>
</dbReference>
<keyword evidence="1" id="KW-0472">Membrane</keyword>
<accession>A0ABQ0J391</accession>
<proteinExistence type="predicted"/>
<dbReference type="Proteomes" id="UP000028900">
    <property type="component" value="Unassembled WGS sequence"/>
</dbReference>
<comment type="caution">
    <text evidence="2">The sequence shown here is derived from an EMBL/GenBank/DDBJ whole genome shotgun (WGS) entry which is preliminary data.</text>
</comment>
<evidence type="ECO:0000256" key="1">
    <source>
        <dbReference type="SAM" id="Phobius"/>
    </source>
</evidence>
<protein>
    <submittedName>
        <fullName evidence="2">Uncharacterized protein</fullName>
    </submittedName>
</protein>
<keyword evidence="3" id="KW-1185">Reference proteome</keyword>
<dbReference type="RefSeq" id="WP_042068153.1">
    <property type="nucleotide sequence ID" value="NZ_BBIY01000042.1"/>
</dbReference>
<reference evidence="3" key="1">
    <citation type="journal article" date="2014" name="Genome Announc.">
        <title>Draft Genome Sequence of ''Candidatus Phytoplasma asteris'' Strain OY-V, an Unculturable Plant-Pathogenic Bacterium.</title>
        <authorList>
            <person name="Kakizawa S."/>
            <person name="Makino A."/>
            <person name="Ishii Y."/>
            <person name="Tamaki H."/>
            <person name="Kamagata Y."/>
        </authorList>
    </citation>
    <scope>NUCLEOTIDE SEQUENCE [LARGE SCALE GENOMIC DNA]</scope>
    <source>
        <strain evidence="3">OY-V</strain>
    </source>
</reference>
<evidence type="ECO:0000313" key="2">
    <source>
        <dbReference type="EMBL" id="GAK74077.1"/>
    </source>
</evidence>
<reference evidence="2 3" key="2">
    <citation type="journal article" date="2014" name="Genome Announc.">
        <title>Draft Genome Sequence of 'Candidatus Phytoplasma asteris' Strain OY-V, an Unculturable Plant-Pathogenic Bacterium.</title>
        <authorList>
            <person name="Kakizawa S."/>
            <person name="Makino A."/>
            <person name="Ishii Y."/>
            <person name="Tamaki H."/>
            <person name="Kamagata Y."/>
        </authorList>
    </citation>
    <scope>NUCLEOTIDE SEQUENCE [LARGE SCALE GENOMIC DNA]</scope>
    <source>
        <strain evidence="2 3">OY-V</strain>
    </source>
</reference>